<dbReference type="OrthoDB" id="48618at2"/>
<sequence length="192" mass="22362">MQFHNVLFSDKGNFVEIKDISYLDSSTIKINSTLPPSILSKSTDHFVGYFLVEEDNNDLSGIRRYLNISERKGKYLKLNYCDEISNNVREIHGDYVDLVSKYVGLRRVISSFNDLILENDINNNFSSWLEKTVENVPFDIKGLIAQRTTKLVNLYLIKIYEGIYKKNIDLLKKYESEIVFKILEAPLLQKTY</sequence>
<dbReference type="EMBL" id="AZRL01000011">
    <property type="protein sequence ID" value="PNR96879.1"/>
    <property type="molecule type" value="Genomic_DNA"/>
</dbReference>
<accession>A0A2K1P268</accession>
<gene>
    <name evidence="1" type="ORF">X929_04000</name>
</gene>
<evidence type="ECO:0000313" key="2">
    <source>
        <dbReference type="Proteomes" id="UP000236434"/>
    </source>
</evidence>
<organism evidence="1 2">
    <name type="scientific">Petrotoga olearia DSM 13574</name>
    <dbReference type="NCBI Taxonomy" id="1122955"/>
    <lineage>
        <taxon>Bacteria</taxon>
        <taxon>Thermotogati</taxon>
        <taxon>Thermotogota</taxon>
        <taxon>Thermotogae</taxon>
        <taxon>Petrotogales</taxon>
        <taxon>Petrotogaceae</taxon>
        <taxon>Petrotoga</taxon>
    </lineage>
</organism>
<protein>
    <submittedName>
        <fullName evidence="1">Uncharacterized protein</fullName>
    </submittedName>
</protein>
<name>A0A2K1P268_9BACT</name>
<evidence type="ECO:0000313" key="1">
    <source>
        <dbReference type="EMBL" id="PNR96879.1"/>
    </source>
</evidence>
<proteinExistence type="predicted"/>
<dbReference type="Proteomes" id="UP000236434">
    <property type="component" value="Unassembled WGS sequence"/>
</dbReference>
<comment type="caution">
    <text evidence="1">The sequence shown here is derived from an EMBL/GenBank/DDBJ whole genome shotgun (WGS) entry which is preliminary data.</text>
</comment>
<dbReference type="AlphaFoldDB" id="A0A2K1P268"/>
<dbReference type="RefSeq" id="WP_103066745.1">
    <property type="nucleotide sequence ID" value="NZ_AZRL01000011.1"/>
</dbReference>
<reference evidence="1 2" key="1">
    <citation type="submission" date="2013-12" db="EMBL/GenBank/DDBJ databases">
        <title>Comparative genomics of Petrotoga isolates.</title>
        <authorList>
            <person name="Nesbo C.L."/>
            <person name="Charchuk R."/>
            <person name="Chow K."/>
        </authorList>
    </citation>
    <scope>NUCLEOTIDE SEQUENCE [LARGE SCALE GENOMIC DNA]</scope>
    <source>
        <strain evidence="1 2">DSM 13574</strain>
    </source>
</reference>